<protein>
    <submittedName>
        <fullName evidence="1">Uncharacterized protein</fullName>
    </submittedName>
</protein>
<evidence type="ECO:0000313" key="1">
    <source>
        <dbReference type="EMBL" id="PRY35741.1"/>
    </source>
</evidence>
<keyword evidence="2" id="KW-1185">Reference proteome</keyword>
<proteinExistence type="predicted"/>
<evidence type="ECO:0000313" key="2">
    <source>
        <dbReference type="Proteomes" id="UP000239494"/>
    </source>
</evidence>
<name>A0A2T0SQP9_9PSEU</name>
<dbReference type="Proteomes" id="UP000239494">
    <property type="component" value="Unassembled WGS sequence"/>
</dbReference>
<sequence>MSDPVTVNMHWMLTHKSRSQIRAEEESAGRLAAALAGCLKRTRSALSRAFFEQ</sequence>
<dbReference type="AlphaFoldDB" id="A0A2T0SQP9"/>
<accession>A0A2T0SQP9</accession>
<dbReference type="EMBL" id="PVTF01000013">
    <property type="protein sequence ID" value="PRY35741.1"/>
    <property type="molecule type" value="Genomic_DNA"/>
</dbReference>
<reference evidence="1 2" key="1">
    <citation type="submission" date="2018-03" db="EMBL/GenBank/DDBJ databases">
        <title>Genomic Encyclopedia of Archaeal and Bacterial Type Strains, Phase II (KMG-II): from individual species to whole genera.</title>
        <authorList>
            <person name="Goeker M."/>
        </authorList>
    </citation>
    <scope>NUCLEOTIDE SEQUENCE [LARGE SCALE GENOMIC DNA]</scope>
    <source>
        <strain evidence="1 2">DSM 44720</strain>
    </source>
</reference>
<comment type="caution">
    <text evidence="1">The sequence shown here is derived from an EMBL/GenBank/DDBJ whole genome shotgun (WGS) entry which is preliminary data.</text>
</comment>
<gene>
    <name evidence="1" type="ORF">CLV43_113168</name>
</gene>
<organism evidence="1 2">
    <name type="scientific">Umezawaea tangerina</name>
    <dbReference type="NCBI Taxonomy" id="84725"/>
    <lineage>
        <taxon>Bacteria</taxon>
        <taxon>Bacillati</taxon>
        <taxon>Actinomycetota</taxon>
        <taxon>Actinomycetes</taxon>
        <taxon>Pseudonocardiales</taxon>
        <taxon>Pseudonocardiaceae</taxon>
        <taxon>Umezawaea</taxon>
    </lineage>
</organism>